<feature type="compositionally biased region" description="Polar residues" evidence="1">
    <location>
        <begin position="1"/>
        <end position="13"/>
    </location>
</feature>
<dbReference type="Proteomes" id="UP000256690">
    <property type="component" value="Unassembled WGS sequence"/>
</dbReference>
<gene>
    <name evidence="2" type="ORF">DSM5745_03148</name>
</gene>
<dbReference type="RefSeq" id="XP_026606030.1">
    <property type="nucleotide sequence ID" value="XM_026745164.1"/>
</dbReference>
<dbReference type="GeneID" id="38113518"/>
<sequence>MPSASLQVSTSTPEPGPVTMLSIRGSGDHRRWHLADTFADTNYNMSPEKDGWEEIVDSSLNLNTVAEVAPLENESTIPPINDPASEQNGFLMDYLSQLRDAPLLSNVNTPRAVQLSSSSRMRTSFSSLLDNEAPVTATTPAVDDSVPGQESRKEEYTPMRAAGSSIRE</sequence>
<accession>A0A3D8SJN9</accession>
<evidence type="ECO:0000256" key="1">
    <source>
        <dbReference type="SAM" id="MobiDB-lite"/>
    </source>
</evidence>
<dbReference type="EMBL" id="PVWQ01000003">
    <property type="protein sequence ID" value="RDW86506.1"/>
    <property type="molecule type" value="Genomic_DNA"/>
</dbReference>
<evidence type="ECO:0000313" key="3">
    <source>
        <dbReference type="Proteomes" id="UP000256690"/>
    </source>
</evidence>
<reference evidence="2 3" key="1">
    <citation type="journal article" date="2018" name="IMA Fungus">
        <title>IMA Genome-F 9: Draft genome sequence of Annulohypoxylon stygium, Aspergillus mulundensis, Berkeleyomyces basicola (syn. Thielaviopsis basicola), Ceratocystis smalleyi, two Cercospora beticola strains, Coleophoma cylindrospora, Fusarium fracticaudum, Phialophora cf. hyalina, and Morchella septimelata.</title>
        <authorList>
            <person name="Wingfield B.D."/>
            <person name="Bills G.F."/>
            <person name="Dong Y."/>
            <person name="Huang W."/>
            <person name="Nel W.J."/>
            <person name="Swalarsk-Parry B.S."/>
            <person name="Vaghefi N."/>
            <person name="Wilken P.M."/>
            <person name="An Z."/>
            <person name="de Beer Z.W."/>
            <person name="De Vos L."/>
            <person name="Chen L."/>
            <person name="Duong T.A."/>
            <person name="Gao Y."/>
            <person name="Hammerbacher A."/>
            <person name="Kikkert J.R."/>
            <person name="Li Y."/>
            <person name="Li H."/>
            <person name="Li K."/>
            <person name="Li Q."/>
            <person name="Liu X."/>
            <person name="Ma X."/>
            <person name="Naidoo K."/>
            <person name="Pethybridge S.J."/>
            <person name="Sun J."/>
            <person name="Steenkamp E.T."/>
            <person name="van der Nest M.A."/>
            <person name="van Wyk S."/>
            <person name="Wingfield M.J."/>
            <person name="Xiong C."/>
            <person name="Yue Q."/>
            <person name="Zhang X."/>
        </authorList>
    </citation>
    <scope>NUCLEOTIDE SEQUENCE [LARGE SCALE GENOMIC DNA]</scope>
    <source>
        <strain evidence="2 3">DSM 5745</strain>
    </source>
</reference>
<evidence type="ECO:0000313" key="2">
    <source>
        <dbReference type="EMBL" id="RDW86506.1"/>
    </source>
</evidence>
<name>A0A3D8SJN9_9EURO</name>
<proteinExistence type="predicted"/>
<feature type="region of interest" description="Disordered" evidence="1">
    <location>
        <begin position="129"/>
        <end position="168"/>
    </location>
</feature>
<keyword evidence="3" id="KW-1185">Reference proteome</keyword>
<comment type="caution">
    <text evidence="2">The sequence shown here is derived from an EMBL/GenBank/DDBJ whole genome shotgun (WGS) entry which is preliminary data.</text>
</comment>
<dbReference type="AlphaFoldDB" id="A0A3D8SJN9"/>
<protein>
    <submittedName>
        <fullName evidence="2">Uncharacterized protein</fullName>
    </submittedName>
</protein>
<feature type="region of interest" description="Disordered" evidence="1">
    <location>
        <begin position="1"/>
        <end position="24"/>
    </location>
</feature>
<organism evidence="2 3">
    <name type="scientific">Aspergillus mulundensis</name>
    <dbReference type="NCBI Taxonomy" id="1810919"/>
    <lineage>
        <taxon>Eukaryota</taxon>
        <taxon>Fungi</taxon>
        <taxon>Dikarya</taxon>
        <taxon>Ascomycota</taxon>
        <taxon>Pezizomycotina</taxon>
        <taxon>Eurotiomycetes</taxon>
        <taxon>Eurotiomycetidae</taxon>
        <taxon>Eurotiales</taxon>
        <taxon>Aspergillaceae</taxon>
        <taxon>Aspergillus</taxon>
        <taxon>Aspergillus subgen. Nidulantes</taxon>
    </lineage>
</organism>